<evidence type="ECO:0000313" key="2">
    <source>
        <dbReference type="EMBL" id="KAL3880711.1"/>
    </source>
</evidence>
<reference evidence="2 3" key="1">
    <citation type="submission" date="2024-11" db="EMBL/GenBank/DDBJ databases">
        <title>Chromosome-level genome assembly of the freshwater bivalve Anodonta woodiana.</title>
        <authorList>
            <person name="Chen X."/>
        </authorList>
    </citation>
    <scope>NUCLEOTIDE SEQUENCE [LARGE SCALE GENOMIC DNA]</scope>
    <source>
        <strain evidence="2">MN2024</strain>
        <tissue evidence="2">Gills</tissue>
    </source>
</reference>
<sequence length="179" mass="19470">MDHGKGVDEVPVEKPKKSNVSECLVICWATSFLCLCVILVLVLLGLGIAKIVIGATYLRECELQYMIPIFLIVSGVSPILSGGGARRNNENKNTAGTICALIGLFFNTSWTIAGSVWVYPTWDMIKNGKNIHCATNSTSCKTCNDVVLTFAFAMVTVDWIIIGLVLFIIFCSVCATVRK</sequence>
<evidence type="ECO:0000313" key="3">
    <source>
        <dbReference type="Proteomes" id="UP001634394"/>
    </source>
</evidence>
<dbReference type="EMBL" id="JBJQND010000004">
    <property type="protein sequence ID" value="KAL3880711.1"/>
    <property type="molecule type" value="Genomic_DNA"/>
</dbReference>
<accession>A0ABD3X4S8</accession>
<comment type="caution">
    <text evidence="2">The sequence shown here is derived from an EMBL/GenBank/DDBJ whole genome shotgun (WGS) entry which is preliminary data.</text>
</comment>
<organism evidence="2 3">
    <name type="scientific">Sinanodonta woodiana</name>
    <name type="common">Chinese pond mussel</name>
    <name type="synonym">Anodonta woodiana</name>
    <dbReference type="NCBI Taxonomy" id="1069815"/>
    <lineage>
        <taxon>Eukaryota</taxon>
        <taxon>Metazoa</taxon>
        <taxon>Spiralia</taxon>
        <taxon>Lophotrochozoa</taxon>
        <taxon>Mollusca</taxon>
        <taxon>Bivalvia</taxon>
        <taxon>Autobranchia</taxon>
        <taxon>Heteroconchia</taxon>
        <taxon>Palaeoheterodonta</taxon>
        <taxon>Unionida</taxon>
        <taxon>Unionoidea</taxon>
        <taxon>Unionidae</taxon>
        <taxon>Unioninae</taxon>
        <taxon>Sinanodonta</taxon>
    </lineage>
</organism>
<proteinExistence type="predicted"/>
<feature type="transmembrane region" description="Helical" evidence="1">
    <location>
        <begin position="65"/>
        <end position="85"/>
    </location>
</feature>
<dbReference type="AlphaFoldDB" id="A0ABD3X4S8"/>
<dbReference type="Proteomes" id="UP001634394">
    <property type="component" value="Unassembled WGS sequence"/>
</dbReference>
<keyword evidence="1" id="KW-1133">Transmembrane helix</keyword>
<keyword evidence="1" id="KW-0472">Membrane</keyword>
<evidence type="ECO:0008006" key="4">
    <source>
        <dbReference type="Google" id="ProtNLM"/>
    </source>
</evidence>
<feature type="transmembrane region" description="Helical" evidence="1">
    <location>
        <begin position="23"/>
        <end position="53"/>
    </location>
</feature>
<name>A0ABD3X4S8_SINWO</name>
<feature type="transmembrane region" description="Helical" evidence="1">
    <location>
        <begin position="159"/>
        <end position="177"/>
    </location>
</feature>
<keyword evidence="3" id="KW-1185">Reference proteome</keyword>
<feature type="transmembrane region" description="Helical" evidence="1">
    <location>
        <begin position="97"/>
        <end position="119"/>
    </location>
</feature>
<gene>
    <name evidence="2" type="ORF">ACJMK2_032931</name>
</gene>
<keyword evidence="1" id="KW-0812">Transmembrane</keyword>
<dbReference type="PANTHER" id="PTHR33444">
    <property type="entry name" value="SI:DKEY-19B23.12-RELATED"/>
    <property type="match status" value="1"/>
</dbReference>
<protein>
    <recommendedName>
        <fullName evidence="4">Transmembrane protein</fullName>
    </recommendedName>
</protein>
<dbReference type="PANTHER" id="PTHR33444:SF2">
    <property type="entry name" value="MARVEL DOMAIN-CONTAINING PROTEIN"/>
    <property type="match status" value="1"/>
</dbReference>
<evidence type="ECO:0000256" key="1">
    <source>
        <dbReference type="SAM" id="Phobius"/>
    </source>
</evidence>
<dbReference type="InterPro" id="IPR040350">
    <property type="entry name" value="TMEM272"/>
</dbReference>